<sequence>MATATTTEATEVTTTTKTSEPTNLKLLVGMAAIPIVAWLLAGAVAYSPWAPGLLQWIIIIVSLLVQVVFLIHTGHEENLPAVYIIAALIGCTFTTVAVLLLPGWKTCARALFWCLSGLYLGMIGEAMTGRVAALAERLSAYEFSQASWVRLPATSPDEESATTTQQGNGRMGTETV</sequence>
<name>A0A8H6JL66_9PEZI</name>
<organism evidence="3 4">
    <name type="scientific">Colletotrichum sojae</name>
    <dbReference type="NCBI Taxonomy" id="2175907"/>
    <lineage>
        <taxon>Eukaryota</taxon>
        <taxon>Fungi</taxon>
        <taxon>Dikarya</taxon>
        <taxon>Ascomycota</taxon>
        <taxon>Pezizomycotina</taxon>
        <taxon>Sordariomycetes</taxon>
        <taxon>Hypocreomycetidae</taxon>
        <taxon>Glomerellales</taxon>
        <taxon>Glomerellaceae</taxon>
        <taxon>Colletotrichum</taxon>
        <taxon>Colletotrichum orchidearum species complex</taxon>
    </lineage>
</organism>
<keyword evidence="4" id="KW-1185">Reference proteome</keyword>
<proteinExistence type="predicted"/>
<gene>
    <name evidence="3" type="ORF">CSOJ01_03954</name>
</gene>
<evidence type="ECO:0000313" key="4">
    <source>
        <dbReference type="Proteomes" id="UP000652219"/>
    </source>
</evidence>
<dbReference type="Proteomes" id="UP000652219">
    <property type="component" value="Unassembled WGS sequence"/>
</dbReference>
<evidence type="ECO:0000313" key="3">
    <source>
        <dbReference type="EMBL" id="KAF6814731.1"/>
    </source>
</evidence>
<evidence type="ECO:0000256" key="1">
    <source>
        <dbReference type="SAM" id="MobiDB-lite"/>
    </source>
</evidence>
<feature type="transmembrane region" description="Helical" evidence="2">
    <location>
        <begin position="26"/>
        <end position="47"/>
    </location>
</feature>
<dbReference type="AlphaFoldDB" id="A0A8H6JL66"/>
<keyword evidence="2" id="KW-0472">Membrane</keyword>
<feature type="compositionally biased region" description="Polar residues" evidence="1">
    <location>
        <begin position="161"/>
        <end position="176"/>
    </location>
</feature>
<feature type="transmembrane region" description="Helical" evidence="2">
    <location>
        <begin position="110"/>
        <end position="128"/>
    </location>
</feature>
<dbReference type="EMBL" id="WIGN01000041">
    <property type="protein sequence ID" value="KAF6814731.1"/>
    <property type="molecule type" value="Genomic_DNA"/>
</dbReference>
<evidence type="ECO:0000256" key="2">
    <source>
        <dbReference type="SAM" id="Phobius"/>
    </source>
</evidence>
<keyword evidence="2" id="KW-1133">Transmembrane helix</keyword>
<feature type="transmembrane region" description="Helical" evidence="2">
    <location>
        <begin position="83"/>
        <end position="104"/>
    </location>
</feature>
<feature type="region of interest" description="Disordered" evidence="1">
    <location>
        <begin position="153"/>
        <end position="176"/>
    </location>
</feature>
<accession>A0A8H6JL66</accession>
<comment type="caution">
    <text evidence="3">The sequence shown here is derived from an EMBL/GenBank/DDBJ whole genome shotgun (WGS) entry which is preliminary data.</text>
</comment>
<protein>
    <submittedName>
        <fullName evidence="3">Uncharacterized protein</fullName>
    </submittedName>
</protein>
<keyword evidence="2" id="KW-0812">Transmembrane</keyword>
<feature type="transmembrane region" description="Helical" evidence="2">
    <location>
        <begin position="53"/>
        <end position="71"/>
    </location>
</feature>
<reference evidence="3 4" key="1">
    <citation type="journal article" date="2020" name="Phytopathology">
        <title>Genome Sequence Resources of Colletotrichum truncatum, C. plurivorum, C. musicola, and C. sojae: Four Species Pathogenic to Soybean (Glycine max).</title>
        <authorList>
            <person name="Rogerio F."/>
            <person name="Boufleur T.R."/>
            <person name="Ciampi-Guillardi M."/>
            <person name="Sukno S.A."/>
            <person name="Thon M.R."/>
            <person name="Massola Junior N.S."/>
            <person name="Baroncelli R."/>
        </authorList>
    </citation>
    <scope>NUCLEOTIDE SEQUENCE [LARGE SCALE GENOMIC DNA]</scope>
    <source>
        <strain evidence="3 4">LFN0009</strain>
    </source>
</reference>